<evidence type="ECO:0000256" key="4">
    <source>
        <dbReference type="ARBA" id="ARBA00023136"/>
    </source>
</evidence>
<evidence type="ECO:0000256" key="3">
    <source>
        <dbReference type="ARBA" id="ARBA00022989"/>
    </source>
</evidence>
<dbReference type="CDD" id="cd17316">
    <property type="entry name" value="MFS_SV2_like"/>
    <property type="match status" value="1"/>
</dbReference>
<dbReference type="InterPro" id="IPR020846">
    <property type="entry name" value="MFS_dom"/>
</dbReference>
<feature type="transmembrane region" description="Helical" evidence="5">
    <location>
        <begin position="288"/>
        <end position="314"/>
    </location>
</feature>
<feature type="transmembrane region" description="Helical" evidence="5">
    <location>
        <begin position="112"/>
        <end position="138"/>
    </location>
</feature>
<keyword evidence="3 5" id="KW-1133">Transmembrane helix</keyword>
<protein>
    <submittedName>
        <fullName evidence="7">MFS transporter</fullName>
    </submittedName>
</protein>
<organism evidence="7 8">
    <name type="scientific">Brachybacterium sacelli</name>
    <dbReference type="NCBI Taxonomy" id="173364"/>
    <lineage>
        <taxon>Bacteria</taxon>
        <taxon>Bacillati</taxon>
        <taxon>Actinomycetota</taxon>
        <taxon>Actinomycetes</taxon>
        <taxon>Micrococcales</taxon>
        <taxon>Dermabacteraceae</taxon>
        <taxon>Brachybacterium</taxon>
    </lineage>
</organism>
<feature type="transmembrane region" description="Helical" evidence="5">
    <location>
        <begin position="251"/>
        <end position="276"/>
    </location>
</feature>
<comment type="caution">
    <text evidence="7">The sequence shown here is derived from an EMBL/GenBank/DDBJ whole genome shotgun (WGS) entry which is preliminary data.</text>
</comment>
<evidence type="ECO:0000256" key="1">
    <source>
        <dbReference type="ARBA" id="ARBA00004651"/>
    </source>
</evidence>
<keyword evidence="8" id="KW-1185">Reference proteome</keyword>
<evidence type="ECO:0000256" key="2">
    <source>
        <dbReference type="ARBA" id="ARBA00022692"/>
    </source>
</evidence>
<dbReference type="Gene3D" id="1.20.1250.20">
    <property type="entry name" value="MFS general substrate transporter like domains"/>
    <property type="match status" value="1"/>
</dbReference>
<evidence type="ECO:0000313" key="7">
    <source>
        <dbReference type="EMBL" id="MBP2380193.1"/>
    </source>
</evidence>
<dbReference type="SUPFAM" id="SSF103473">
    <property type="entry name" value="MFS general substrate transporter"/>
    <property type="match status" value="1"/>
</dbReference>
<proteinExistence type="predicted"/>
<dbReference type="InterPro" id="IPR005828">
    <property type="entry name" value="MFS_sugar_transport-like"/>
</dbReference>
<feature type="transmembrane region" description="Helical" evidence="5">
    <location>
        <begin position="347"/>
        <end position="370"/>
    </location>
</feature>
<dbReference type="PROSITE" id="PS00217">
    <property type="entry name" value="SUGAR_TRANSPORT_2"/>
    <property type="match status" value="1"/>
</dbReference>
<feature type="domain" description="Major facilitator superfamily (MFS) profile" evidence="6">
    <location>
        <begin position="21"/>
        <end position="435"/>
    </location>
</feature>
<keyword evidence="2 5" id="KW-0812">Transmembrane</keyword>
<dbReference type="InterPro" id="IPR036259">
    <property type="entry name" value="MFS_trans_sf"/>
</dbReference>
<sequence length="453" mass="47927">MTTTSQLSFDSGSLTRGQRRIALTAIGGYFVDGYDLLILGGALLAITPEFGLSAGEVGLLTAAAFIGMAVGSPISGPLTDRFGRKPIFFTSMVLFVVGSLLTLAVPSLAPLIALRFVIGVAIGADMPPSAALVAEFIPRQRRGTFTGMGGVAWMLGGVLAIVVTLAVYLVAGHEDHWRWVLATGAVPAVILLFLRHKTPESPYWLEARGRHEDALAAWQYAQGTEATSAPTHRPIAATAPTRLKVLFRRPFVWLLLCMAVYWGFNNLYGSAILLYQPTLITRIVTPQAYTALLFTGATTLVAAAVGTIVCLWLIETAGRRIVALTCLGLLIVACLTIYWGIASAPVVLIAFGVAIAVINGGTSIAFYAWAPELFPAAIRGRAVGIVNMFGKLGSVFGTLALPTLYDAIGNSIFVVIAVAALVNLAVVYLLAPETKGRSLDDLARGATRFSTTT</sequence>
<dbReference type="RefSeq" id="WP_209897887.1">
    <property type="nucleotide sequence ID" value="NZ_BAAAJW010000006.1"/>
</dbReference>
<feature type="transmembrane region" description="Helical" evidence="5">
    <location>
        <begin position="321"/>
        <end position="341"/>
    </location>
</feature>
<dbReference type="EMBL" id="JAGIOD010000001">
    <property type="protein sequence ID" value="MBP2380193.1"/>
    <property type="molecule type" value="Genomic_DNA"/>
</dbReference>
<dbReference type="Pfam" id="PF00083">
    <property type="entry name" value="Sugar_tr"/>
    <property type="match status" value="1"/>
</dbReference>
<comment type="subcellular location">
    <subcellularLocation>
        <location evidence="1">Cell membrane</location>
        <topology evidence="1">Multi-pass membrane protein</topology>
    </subcellularLocation>
</comment>
<evidence type="ECO:0000259" key="6">
    <source>
        <dbReference type="PROSITE" id="PS50850"/>
    </source>
</evidence>
<feature type="transmembrane region" description="Helical" evidence="5">
    <location>
        <begin position="87"/>
        <end position="106"/>
    </location>
</feature>
<feature type="transmembrane region" description="Helical" evidence="5">
    <location>
        <begin position="382"/>
        <end position="405"/>
    </location>
</feature>
<dbReference type="PROSITE" id="PS50850">
    <property type="entry name" value="MFS"/>
    <property type="match status" value="1"/>
</dbReference>
<reference evidence="7 8" key="1">
    <citation type="submission" date="2021-03" db="EMBL/GenBank/DDBJ databases">
        <title>Sequencing the genomes of 1000 actinobacteria strains.</title>
        <authorList>
            <person name="Klenk H.-P."/>
        </authorList>
    </citation>
    <scope>NUCLEOTIDE SEQUENCE [LARGE SCALE GENOMIC DNA]</scope>
    <source>
        <strain evidence="7 8">DSM 14566</strain>
    </source>
</reference>
<dbReference type="PANTHER" id="PTHR23508">
    <property type="entry name" value="CARBOXYLIC ACID TRANSPORTER PROTEIN HOMOLOG"/>
    <property type="match status" value="1"/>
</dbReference>
<feature type="transmembrane region" description="Helical" evidence="5">
    <location>
        <begin position="177"/>
        <end position="194"/>
    </location>
</feature>
<evidence type="ECO:0000256" key="5">
    <source>
        <dbReference type="SAM" id="Phobius"/>
    </source>
</evidence>
<dbReference type="InterPro" id="IPR005829">
    <property type="entry name" value="Sugar_transporter_CS"/>
</dbReference>
<gene>
    <name evidence="7" type="ORF">JOF43_000150</name>
</gene>
<feature type="transmembrane region" description="Helical" evidence="5">
    <location>
        <begin position="411"/>
        <end position="431"/>
    </location>
</feature>
<keyword evidence="4 5" id="KW-0472">Membrane</keyword>
<accession>A0ABS4WVL6</accession>
<evidence type="ECO:0000313" key="8">
    <source>
        <dbReference type="Proteomes" id="UP001519290"/>
    </source>
</evidence>
<dbReference type="PANTHER" id="PTHR23508:SF10">
    <property type="entry name" value="CARBOXYLIC ACID TRANSPORTER PROTEIN HOMOLOG"/>
    <property type="match status" value="1"/>
</dbReference>
<feature type="transmembrane region" description="Helical" evidence="5">
    <location>
        <begin position="57"/>
        <end position="75"/>
    </location>
</feature>
<dbReference type="Proteomes" id="UP001519290">
    <property type="component" value="Unassembled WGS sequence"/>
</dbReference>
<feature type="transmembrane region" description="Helical" evidence="5">
    <location>
        <begin position="21"/>
        <end position="45"/>
    </location>
</feature>
<feature type="transmembrane region" description="Helical" evidence="5">
    <location>
        <begin position="150"/>
        <end position="171"/>
    </location>
</feature>
<name>A0ABS4WVL6_9MICO</name>